<dbReference type="Proteomes" id="UP000257109">
    <property type="component" value="Unassembled WGS sequence"/>
</dbReference>
<evidence type="ECO:0000256" key="1">
    <source>
        <dbReference type="SAM" id="MobiDB-lite"/>
    </source>
</evidence>
<gene>
    <name evidence="2" type="ORF">CR513_28168</name>
</gene>
<evidence type="ECO:0000313" key="3">
    <source>
        <dbReference type="Proteomes" id="UP000257109"/>
    </source>
</evidence>
<comment type="caution">
    <text evidence="2">The sequence shown here is derived from an EMBL/GenBank/DDBJ whole genome shotgun (WGS) entry which is preliminary data.</text>
</comment>
<dbReference type="AlphaFoldDB" id="A0A371GHJ0"/>
<feature type="non-terminal residue" evidence="2">
    <location>
        <position position="1"/>
    </location>
</feature>
<protein>
    <submittedName>
        <fullName evidence="2">Uncharacterized protein</fullName>
    </submittedName>
</protein>
<name>A0A371GHJ0_MUCPR</name>
<organism evidence="2 3">
    <name type="scientific">Mucuna pruriens</name>
    <name type="common">Velvet bean</name>
    <name type="synonym">Dolichos pruriens</name>
    <dbReference type="NCBI Taxonomy" id="157652"/>
    <lineage>
        <taxon>Eukaryota</taxon>
        <taxon>Viridiplantae</taxon>
        <taxon>Streptophyta</taxon>
        <taxon>Embryophyta</taxon>
        <taxon>Tracheophyta</taxon>
        <taxon>Spermatophyta</taxon>
        <taxon>Magnoliopsida</taxon>
        <taxon>eudicotyledons</taxon>
        <taxon>Gunneridae</taxon>
        <taxon>Pentapetalae</taxon>
        <taxon>rosids</taxon>
        <taxon>fabids</taxon>
        <taxon>Fabales</taxon>
        <taxon>Fabaceae</taxon>
        <taxon>Papilionoideae</taxon>
        <taxon>50 kb inversion clade</taxon>
        <taxon>NPAAA clade</taxon>
        <taxon>indigoferoid/millettioid clade</taxon>
        <taxon>Phaseoleae</taxon>
        <taxon>Mucuna</taxon>
    </lineage>
</organism>
<feature type="compositionally biased region" description="Basic residues" evidence="1">
    <location>
        <begin position="31"/>
        <end position="61"/>
    </location>
</feature>
<sequence length="124" mass="14485">MEREMEKKESKSETEKKGKQKENNGKEKQKCKEKRANKKVRKKKKSSLSYKSNKREKKKKEVHASQAYRGIHRLLKEFGDVFPKDVPHGLPPLRGIEHHKDLSLGATLPNMTTYKTNPKETKEI</sequence>
<dbReference type="EMBL" id="QJKJ01005515">
    <property type="protein sequence ID" value="RDX90012.1"/>
    <property type="molecule type" value="Genomic_DNA"/>
</dbReference>
<reference evidence="2" key="1">
    <citation type="submission" date="2018-05" db="EMBL/GenBank/DDBJ databases">
        <title>Draft genome of Mucuna pruriens seed.</title>
        <authorList>
            <person name="Nnadi N.E."/>
            <person name="Vos R."/>
            <person name="Hasami M.H."/>
            <person name="Devisetty U.K."/>
            <person name="Aguiy J.C."/>
        </authorList>
    </citation>
    <scope>NUCLEOTIDE SEQUENCE [LARGE SCALE GENOMIC DNA]</scope>
    <source>
        <strain evidence="2">JCA_2017</strain>
    </source>
</reference>
<keyword evidence="3" id="KW-1185">Reference proteome</keyword>
<accession>A0A371GHJ0</accession>
<feature type="compositionally biased region" description="Basic and acidic residues" evidence="1">
    <location>
        <begin position="1"/>
        <end position="30"/>
    </location>
</feature>
<feature type="region of interest" description="Disordered" evidence="1">
    <location>
        <begin position="1"/>
        <end position="66"/>
    </location>
</feature>
<evidence type="ECO:0000313" key="2">
    <source>
        <dbReference type="EMBL" id="RDX90012.1"/>
    </source>
</evidence>
<proteinExistence type="predicted"/>
<dbReference type="OrthoDB" id="1934635at2759"/>